<reference evidence="2" key="1">
    <citation type="journal article" date="2022" name="Mol. Ecol. Resour.">
        <title>The genomes of chicory, endive, great burdock and yacon provide insights into Asteraceae palaeo-polyploidization history and plant inulin production.</title>
        <authorList>
            <person name="Fan W."/>
            <person name="Wang S."/>
            <person name="Wang H."/>
            <person name="Wang A."/>
            <person name="Jiang F."/>
            <person name="Liu H."/>
            <person name="Zhao H."/>
            <person name="Xu D."/>
            <person name="Zhang Y."/>
        </authorList>
    </citation>
    <scope>NUCLEOTIDE SEQUENCE [LARGE SCALE GENOMIC DNA]</scope>
    <source>
        <strain evidence="2">cv. Yunnan</strain>
    </source>
</reference>
<organism evidence="1 2">
    <name type="scientific">Smallanthus sonchifolius</name>
    <dbReference type="NCBI Taxonomy" id="185202"/>
    <lineage>
        <taxon>Eukaryota</taxon>
        <taxon>Viridiplantae</taxon>
        <taxon>Streptophyta</taxon>
        <taxon>Embryophyta</taxon>
        <taxon>Tracheophyta</taxon>
        <taxon>Spermatophyta</taxon>
        <taxon>Magnoliopsida</taxon>
        <taxon>eudicotyledons</taxon>
        <taxon>Gunneridae</taxon>
        <taxon>Pentapetalae</taxon>
        <taxon>asterids</taxon>
        <taxon>campanulids</taxon>
        <taxon>Asterales</taxon>
        <taxon>Asteraceae</taxon>
        <taxon>Asteroideae</taxon>
        <taxon>Heliantheae alliance</taxon>
        <taxon>Millerieae</taxon>
        <taxon>Smallanthus</taxon>
    </lineage>
</organism>
<reference evidence="1 2" key="2">
    <citation type="journal article" date="2022" name="Mol. Ecol. Resour.">
        <title>The genomes of chicory, endive, great burdock and yacon provide insights into Asteraceae paleo-polyploidization history and plant inulin production.</title>
        <authorList>
            <person name="Fan W."/>
            <person name="Wang S."/>
            <person name="Wang H."/>
            <person name="Wang A."/>
            <person name="Jiang F."/>
            <person name="Liu H."/>
            <person name="Zhao H."/>
            <person name="Xu D."/>
            <person name="Zhang Y."/>
        </authorList>
    </citation>
    <scope>NUCLEOTIDE SEQUENCE [LARGE SCALE GENOMIC DNA]</scope>
    <source>
        <strain evidence="2">cv. Yunnan</strain>
        <tissue evidence="1">Leaves</tissue>
    </source>
</reference>
<keyword evidence="2" id="KW-1185">Reference proteome</keyword>
<evidence type="ECO:0000313" key="2">
    <source>
        <dbReference type="Proteomes" id="UP001056120"/>
    </source>
</evidence>
<dbReference type="EMBL" id="CM042028">
    <property type="protein sequence ID" value="KAI3797173.1"/>
    <property type="molecule type" value="Genomic_DNA"/>
</dbReference>
<comment type="caution">
    <text evidence="1">The sequence shown here is derived from an EMBL/GenBank/DDBJ whole genome shotgun (WGS) entry which is preliminary data.</text>
</comment>
<proteinExistence type="predicted"/>
<dbReference type="Proteomes" id="UP001056120">
    <property type="component" value="Linkage Group LG11"/>
</dbReference>
<protein>
    <submittedName>
        <fullName evidence="1">Uncharacterized protein</fullName>
    </submittedName>
</protein>
<name>A0ACB9HP21_9ASTR</name>
<accession>A0ACB9HP21</accession>
<sequence length="181" mass="19979">MKVARGRRQWRRSRMVVGDSIPATDLCIRVLLGNGSVHTGLTGRLHLWVLQEIVSLSSNVYVQGLSANTFSHILVWKDMVDEWVNATTKISSRGGKKSPSGNNKRIYGSFSFLGGMKTLTGALCKEIGHHELNLHSKVLKMSYSCDDNAAGNWSIYCAPDQNKQFQQSFGAVIMTVSTFIG</sequence>
<gene>
    <name evidence="1" type="ORF">L1987_32426</name>
</gene>
<evidence type="ECO:0000313" key="1">
    <source>
        <dbReference type="EMBL" id="KAI3797173.1"/>
    </source>
</evidence>